<dbReference type="OMA" id="LVAPGMM"/>
<dbReference type="PANTHER" id="PTHR43899">
    <property type="entry name" value="RH59310P"/>
    <property type="match status" value="1"/>
</dbReference>
<dbReference type="AlphaFoldDB" id="D3BEA8"/>
<keyword evidence="3" id="KW-0560">Oxidoreductase</keyword>
<evidence type="ECO:0000256" key="1">
    <source>
        <dbReference type="ARBA" id="ARBA00006484"/>
    </source>
</evidence>
<dbReference type="GeneID" id="31362545"/>
<dbReference type="CDD" id="cd05356">
    <property type="entry name" value="17beta-HSD1_like_SDR_c"/>
    <property type="match status" value="1"/>
</dbReference>
<dbReference type="SUPFAM" id="SSF51735">
    <property type="entry name" value="NAD(P)-binding Rossmann-fold domains"/>
    <property type="match status" value="1"/>
</dbReference>
<organism evidence="5 6">
    <name type="scientific">Heterostelium pallidum (strain ATCC 26659 / Pp 5 / PN500)</name>
    <name type="common">Cellular slime mold</name>
    <name type="synonym">Polysphondylium pallidum</name>
    <dbReference type="NCBI Taxonomy" id="670386"/>
    <lineage>
        <taxon>Eukaryota</taxon>
        <taxon>Amoebozoa</taxon>
        <taxon>Evosea</taxon>
        <taxon>Eumycetozoa</taxon>
        <taxon>Dictyostelia</taxon>
        <taxon>Acytosteliales</taxon>
        <taxon>Acytosteliaceae</taxon>
        <taxon>Heterostelium</taxon>
    </lineage>
</organism>
<comment type="caution">
    <text evidence="5">The sequence shown here is derived from an EMBL/GenBank/DDBJ whole genome shotgun (WGS) entry which is preliminary data.</text>
</comment>
<dbReference type="GO" id="GO:0005783">
    <property type="term" value="C:endoplasmic reticulum"/>
    <property type="evidence" value="ECO:0007669"/>
    <property type="project" value="TreeGrafter"/>
</dbReference>
<protein>
    <submittedName>
        <fullName evidence="5">Steroid dehydrogenase-like protein</fullName>
    </submittedName>
</protein>
<dbReference type="PANTHER" id="PTHR43899:SF13">
    <property type="entry name" value="RH59310P"/>
    <property type="match status" value="1"/>
</dbReference>
<dbReference type="PRINTS" id="PR00081">
    <property type="entry name" value="GDHRDH"/>
</dbReference>
<dbReference type="Proteomes" id="UP000001396">
    <property type="component" value="Unassembled WGS sequence"/>
</dbReference>
<dbReference type="FunFam" id="3.40.50.720:FF:000137">
    <property type="entry name" value="Hydroxysteroid (17-beta) dehydrogenase 3"/>
    <property type="match status" value="1"/>
</dbReference>
<dbReference type="InterPro" id="IPR036291">
    <property type="entry name" value="NAD(P)-bd_dom_sf"/>
</dbReference>
<evidence type="ECO:0000256" key="4">
    <source>
        <dbReference type="RuleBase" id="RU000363"/>
    </source>
</evidence>
<keyword evidence="2" id="KW-0521">NADP</keyword>
<keyword evidence="6" id="KW-1185">Reference proteome</keyword>
<evidence type="ECO:0000256" key="3">
    <source>
        <dbReference type="ARBA" id="ARBA00023002"/>
    </source>
</evidence>
<reference evidence="5 6" key="1">
    <citation type="journal article" date="2011" name="Genome Res.">
        <title>Phylogeny-wide analysis of social amoeba genomes highlights ancient origins for complex intercellular communication.</title>
        <authorList>
            <person name="Heidel A.J."/>
            <person name="Lawal H.M."/>
            <person name="Felder M."/>
            <person name="Schilde C."/>
            <person name="Helps N.R."/>
            <person name="Tunggal B."/>
            <person name="Rivero F."/>
            <person name="John U."/>
            <person name="Schleicher M."/>
            <person name="Eichinger L."/>
            <person name="Platzer M."/>
            <person name="Noegel A.A."/>
            <person name="Schaap P."/>
            <person name="Gloeckner G."/>
        </authorList>
    </citation>
    <scope>NUCLEOTIDE SEQUENCE [LARGE SCALE GENOMIC DNA]</scope>
    <source>
        <strain evidence="6">ATCC 26659 / Pp 5 / PN500</strain>
    </source>
</reference>
<sequence>MLVITGATDGIGRAYTHELARRGMNVCLISRSEDKLKKETEDIQQKFKVQTKHIAFDFNTTKDDDYLNKLLPQLNQIEVGILVNNVGISYDHPMYLEELPNDRIDALINLNVRAATVLSKAILPSMLERKRGAIINLASISGMASIPFLSVYSGTKAFIERFSTSLNCEYANRGIFVQCIAPGIVVSNMSKIRKPSLFIPMPNVYARAAINCIGYEKSTAGYWAHRVQTFLITVIPTFISEKLMYDMHFGQRKRALAKKKTQ</sequence>
<dbReference type="Pfam" id="PF00106">
    <property type="entry name" value="adh_short"/>
    <property type="match status" value="1"/>
</dbReference>
<name>D3BEA8_HETP5</name>
<evidence type="ECO:0000313" key="6">
    <source>
        <dbReference type="Proteomes" id="UP000001396"/>
    </source>
</evidence>
<dbReference type="STRING" id="670386.D3BEA8"/>
<dbReference type="GO" id="GO:0016491">
    <property type="term" value="F:oxidoreductase activity"/>
    <property type="evidence" value="ECO:0007669"/>
    <property type="project" value="UniProtKB-KW"/>
</dbReference>
<dbReference type="PRINTS" id="PR00080">
    <property type="entry name" value="SDRFAMILY"/>
</dbReference>
<dbReference type="InParanoid" id="D3BEA8"/>
<dbReference type="InterPro" id="IPR002347">
    <property type="entry name" value="SDR_fam"/>
</dbReference>
<dbReference type="EMBL" id="ADBJ01000031">
    <property type="protein sequence ID" value="EFA80239.1"/>
    <property type="molecule type" value="Genomic_DNA"/>
</dbReference>
<dbReference type="Gene3D" id="3.40.50.720">
    <property type="entry name" value="NAD(P)-binding Rossmann-like Domain"/>
    <property type="match status" value="1"/>
</dbReference>
<evidence type="ECO:0000256" key="2">
    <source>
        <dbReference type="ARBA" id="ARBA00022857"/>
    </source>
</evidence>
<proteinExistence type="inferred from homology"/>
<accession>D3BEA8</accession>
<dbReference type="PIRSF" id="PIRSF000126">
    <property type="entry name" value="11-beta-HSD1"/>
    <property type="match status" value="1"/>
</dbReference>
<comment type="similarity">
    <text evidence="1 4">Belongs to the short-chain dehydrogenases/reductases (SDR) family.</text>
</comment>
<dbReference type="FunCoup" id="D3BEA8">
    <property type="interactions" value="517"/>
</dbReference>
<dbReference type="RefSeq" id="XP_020432359.1">
    <property type="nucleotide sequence ID" value="XM_020577911.1"/>
</dbReference>
<evidence type="ECO:0000313" key="5">
    <source>
        <dbReference type="EMBL" id="EFA80239.1"/>
    </source>
</evidence>
<gene>
    <name evidence="5" type="ORF">PPL_07064</name>
</gene>
<dbReference type="InterPro" id="IPR051019">
    <property type="entry name" value="VLCFA-Steroid_DH"/>
</dbReference>